<dbReference type="InterPro" id="IPR003877">
    <property type="entry name" value="SPRY_dom"/>
</dbReference>
<dbReference type="InterPro" id="IPR050618">
    <property type="entry name" value="Ubq-SigPath_Reg"/>
</dbReference>
<dbReference type="Pfam" id="PF10607">
    <property type="entry name" value="CTLH"/>
    <property type="match status" value="1"/>
</dbReference>
<feature type="compositionally biased region" description="Polar residues" evidence="1">
    <location>
        <begin position="190"/>
        <end position="200"/>
    </location>
</feature>
<dbReference type="PANTHER" id="PTHR12864">
    <property type="entry name" value="RAN BINDING PROTEIN 9-RELATED"/>
    <property type="match status" value="1"/>
</dbReference>
<protein>
    <recommendedName>
        <fullName evidence="6">B30.2/SPRY domain-containing protein</fullName>
    </recommendedName>
</protein>
<feature type="region of interest" description="Disordered" evidence="1">
    <location>
        <begin position="547"/>
        <end position="566"/>
    </location>
</feature>
<feature type="region of interest" description="Disordered" evidence="1">
    <location>
        <begin position="75"/>
        <end position="94"/>
    </location>
</feature>
<evidence type="ECO:0000313" key="4">
    <source>
        <dbReference type="EMBL" id="PVV05255.1"/>
    </source>
</evidence>
<reference evidence="4 5" key="1">
    <citation type="journal article" date="2018" name="MBio">
        <title>Comparative Genomics Reveals the Core Gene Toolbox for the Fungus-Insect Symbiosis.</title>
        <authorList>
            <person name="Wang Y."/>
            <person name="Stata M."/>
            <person name="Wang W."/>
            <person name="Stajich J.E."/>
            <person name="White M.M."/>
            <person name="Moncalvo J.M."/>
        </authorList>
    </citation>
    <scope>NUCLEOTIDE SEQUENCE [LARGE SCALE GENOMIC DNA]</scope>
    <source>
        <strain evidence="4 5">SC-DP-2</strain>
    </source>
</reference>
<feature type="compositionally biased region" description="Low complexity" evidence="1">
    <location>
        <begin position="245"/>
        <end position="254"/>
    </location>
</feature>
<feature type="domain" description="CTLH" evidence="3">
    <location>
        <begin position="653"/>
        <end position="710"/>
    </location>
</feature>
<evidence type="ECO:0000259" key="2">
    <source>
        <dbReference type="PROSITE" id="PS50188"/>
    </source>
</evidence>
<dbReference type="AlphaFoldDB" id="A0A2T9ZKZ2"/>
<feature type="compositionally biased region" description="Polar residues" evidence="1">
    <location>
        <begin position="126"/>
        <end position="139"/>
    </location>
</feature>
<dbReference type="InterPro" id="IPR013320">
    <property type="entry name" value="ConA-like_dom_sf"/>
</dbReference>
<feature type="domain" description="B30.2/SPRY" evidence="2">
    <location>
        <begin position="286"/>
        <end position="475"/>
    </location>
</feature>
<dbReference type="Pfam" id="PF00622">
    <property type="entry name" value="SPRY"/>
    <property type="match status" value="1"/>
</dbReference>
<dbReference type="STRING" id="133381.A0A2T9ZKZ2"/>
<proteinExistence type="predicted"/>
<dbReference type="PROSITE" id="PS50896">
    <property type="entry name" value="LISH"/>
    <property type="match status" value="1"/>
</dbReference>
<dbReference type="SUPFAM" id="SSF49899">
    <property type="entry name" value="Concanavalin A-like lectins/glucanases"/>
    <property type="match status" value="1"/>
</dbReference>
<dbReference type="Gene3D" id="2.60.120.920">
    <property type="match status" value="1"/>
</dbReference>
<evidence type="ECO:0000259" key="3">
    <source>
        <dbReference type="PROSITE" id="PS50897"/>
    </source>
</evidence>
<dbReference type="InterPro" id="IPR035782">
    <property type="entry name" value="SPRY_RanBP9/10"/>
</dbReference>
<evidence type="ECO:0008006" key="6">
    <source>
        <dbReference type="Google" id="ProtNLM"/>
    </source>
</evidence>
<dbReference type="PROSITE" id="PS50897">
    <property type="entry name" value="CTLH"/>
    <property type="match status" value="1"/>
</dbReference>
<dbReference type="Pfam" id="PF08513">
    <property type="entry name" value="LisH"/>
    <property type="match status" value="1"/>
</dbReference>
<dbReference type="InterPro" id="IPR006595">
    <property type="entry name" value="CTLH_C"/>
</dbReference>
<feature type="compositionally biased region" description="Acidic residues" evidence="1">
    <location>
        <begin position="140"/>
        <end position="158"/>
    </location>
</feature>
<dbReference type="OrthoDB" id="25503at2759"/>
<feature type="compositionally biased region" description="Basic and acidic residues" evidence="1">
    <location>
        <begin position="180"/>
        <end position="189"/>
    </location>
</feature>
<dbReference type="PROSITE" id="PS50188">
    <property type="entry name" value="B302_SPRY"/>
    <property type="match status" value="1"/>
</dbReference>
<dbReference type="SMART" id="SM00668">
    <property type="entry name" value="CTLH"/>
    <property type="match status" value="1"/>
</dbReference>
<dbReference type="SMART" id="SM00449">
    <property type="entry name" value="SPRY"/>
    <property type="match status" value="1"/>
</dbReference>
<keyword evidence="5" id="KW-1185">Reference proteome</keyword>
<evidence type="ECO:0000256" key="1">
    <source>
        <dbReference type="SAM" id="MobiDB-lite"/>
    </source>
</evidence>
<dbReference type="InterPro" id="IPR043136">
    <property type="entry name" value="B30.2/SPRY_sf"/>
</dbReference>
<feature type="compositionally biased region" description="Low complexity" evidence="1">
    <location>
        <begin position="547"/>
        <end position="557"/>
    </location>
</feature>
<dbReference type="Proteomes" id="UP000245609">
    <property type="component" value="Unassembled WGS sequence"/>
</dbReference>
<dbReference type="InterPro" id="IPR006594">
    <property type="entry name" value="LisH"/>
</dbReference>
<feature type="compositionally biased region" description="Low complexity" evidence="1">
    <location>
        <begin position="264"/>
        <end position="277"/>
    </location>
</feature>
<dbReference type="InterPro" id="IPR001870">
    <property type="entry name" value="B30.2/SPRY"/>
</dbReference>
<evidence type="ECO:0000313" key="5">
    <source>
        <dbReference type="Proteomes" id="UP000245609"/>
    </source>
</evidence>
<sequence>MSEPENYSEDETFDFRLIDPISRRLNLSASSSEHDYLLEISLEGEDPPRSTSSGIQNIPTSRYLDSWAEISSGRGSNFRLSETPRSHSRTHARGRGRSFIHNINYLDRLPSSSSARAPLRLLRPSEQTQSSFVTTYNFNDSEEQDLDENDSEIDDSDSENGGNSNMDLDNIPDDIPFSRTNDDEIEKHLSNPSSRPDSSLEQINISPKLAFPKYLLNSSFGKFRESQQCHIDSYLLLHNSELSNPNHSDSHNSPLQGYSDRSQLPVSEPDSSSLSSDSSTIFVSAKSFKLYLEKYPNLMKSLQFPTHWNSSDLNKNIKILPNMLQANYIGSGRDDEDSGMVRTNWPIPSNCGIFYFEVKIVDKGRNGYIGIGFCSNKVALNRLPGWDPDSWGYHGDDGNSFKSNGHGTSYGPKFTTGDTIGCGINFITHEAFFVKNGVNLGVAFHELKPNFTLYPSVGMRTPDEKITANFGLSPFVYDIESYVANQKHCLWEKIMKTSINSIVLSSLLKCKEGPYTNASISYTTTPPVIKAGDTAASVVPNFTTTSSDTFSSTNSSDHNANSTLSNQLSRSNPLLFTSIEESSKIVQENPNTLTPKQVLNELILSYLIHHGYSKSAKAFAKNVIGLNSNLSQNNSDINKDAQIQTFLTLKEQQVSRRKEITDLIRQGNINESIIMIKKYYPLIVNSNKTMFFQLRCQHYVELARIAYSFKQSLSSLVGEISSQAQKSDLLSFNPFDYGEKLELNKIAASNADVLAFKRNTLFNDTSDDIQNEVKIANTDDLFRNSSTNIPKNSTDVPSFDNSNSVMDIDDDIPKNVIPGEFGYSTFGSSSDLTLKLLSLPDSFPDPQYENSASYTSEQTAKALMCYGQMLNLYYSRFNDDYFDSKLDTISLILAFNNPMGHSLTKSLFDLDKRKQIAEMVNLEIVSSEKSLPMSPIEAIYKQTNFCLSTLSESFSEGSSSIICLNQKFS</sequence>
<gene>
    <name evidence="4" type="ORF">BB560_000226</name>
</gene>
<organism evidence="4 5">
    <name type="scientific">Smittium megazygosporum</name>
    <dbReference type="NCBI Taxonomy" id="133381"/>
    <lineage>
        <taxon>Eukaryota</taxon>
        <taxon>Fungi</taxon>
        <taxon>Fungi incertae sedis</taxon>
        <taxon>Zoopagomycota</taxon>
        <taxon>Kickxellomycotina</taxon>
        <taxon>Harpellomycetes</taxon>
        <taxon>Harpellales</taxon>
        <taxon>Legeriomycetaceae</taxon>
        <taxon>Smittium</taxon>
    </lineage>
</organism>
<dbReference type="CDD" id="cd12909">
    <property type="entry name" value="SPRY_RanBP9_10"/>
    <property type="match status" value="1"/>
</dbReference>
<name>A0A2T9ZKZ2_9FUNG</name>
<dbReference type="InterPro" id="IPR024964">
    <property type="entry name" value="CTLH/CRA"/>
</dbReference>
<feature type="region of interest" description="Disordered" evidence="1">
    <location>
        <begin position="121"/>
        <end position="200"/>
    </location>
</feature>
<comment type="caution">
    <text evidence="4">The sequence shown here is derived from an EMBL/GenBank/DDBJ whole genome shotgun (WGS) entry which is preliminary data.</text>
</comment>
<accession>A0A2T9ZKZ2</accession>
<feature type="region of interest" description="Disordered" evidence="1">
    <location>
        <begin position="245"/>
        <end position="277"/>
    </location>
</feature>
<dbReference type="EMBL" id="MBFS01000021">
    <property type="protein sequence ID" value="PVV05255.1"/>
    <property type="molecule type" value="Genomic_DNA"/>
</dbReference>